<dbReference type="Pfam" id="PF00497">
    <property type="entry name" value="SBP_bac_3"/>
    <property type="match status" value="1"/>
</dbReference>
<keyword evidence="1" id="KW-0732">Signal</keyword>
<accession>A0ABS6MPT7</accession>
<name>A0ABS6MPT7_9GAMM</name>
<evidence type="ECO:0000259" key="2">
    <source>
        <dbReference type="Pfam" id="PF00497"/>
    </source>
</evidence>
<evidence type="ECO:0000313" key="4">
    <source>
        <dbReference type="Proteomes" id="UP000704611"/>
    </source>
</evidence>
<comment type="caution">
    <text evidence="3">The sequence shown here is derived from an EMBL/GenBank/DDBJ whole genome shotgun (WGS) entry which is preliminary data.</text>
</comment>
<feature type="signal peptide" evidence="1">
    <location>
        <begin position="1"/>
        <end position="18"/>
    </location>
</feature>
<feature type="chain" id="PRO_5046583289" evidence="1">
    <location>
        <begin position="19"/>
        <end position="259"/>
    </location>
</feature>
<reference evidence="3 4" key="1">
    <citation type="submission" date="2021-06" db="EMBL/GenBank/DDBJ databases">
        <title>Rheinheimera indica sp. nov., isolated from deep-sea sediment.</title>
        <authorList>
            <person name="Wang Z."/>
            <person name="Zhang X.-Y."/>
        </authorList>
    </citation>
    <scope>NUCLEOTIDE SEQUENCE [LARGE SCALE GENOMIC DNA]</scope>
    <source>
        <strain evidence="3 4">SM2107</strain>
    </source>
</reference>
<dbReference type="EMBL" id="JAHRID010000009">
    <property type="protein sequence ID" value="MBV2130793.1"/>
    <property type="molecule type" value="Genomic_DNA"/>
</dbReference>
<proteinExistence type="predicted"/>
<dbReference type="InterPro" id="IPR001638">
    <property type="entry name" value="Solute-binding_3/MltF_N"/>
</dbReference>
<gene>
    <name evidence="3" type="ORF">KQY15_16980</name>
</gene>
<organism evidence="3 4">
    <name type="scientific">Arsukibacterium indicum</name>
    <dbReference type="NCBI Taxonomy" id="2848612"/>
    <lineage>
        <taxon>Bacteria</taxon>
        <taxon>Pseudomonadati</taxon>
        <taxon>Pseudomonadota</taxon>
        <taxon>Gammaproteobacteria</taxon>
        <taxon>Chromatiales</taxon>
        <taxon>Chromatiaceae</taxon>
        <taxon>Arsukibacterium</taxon>
    </lineage>
</organism>
<evidence type="ECO:0000313" key="3">
    <source>
        <dbReference type="EMBL" id="MBV2130793.1"/>
    </source>
</evidence>
<dbReference type="RefSeq" id="WP_217671101.1">
    <property type="nucleotide sequence ID" value="NZ_JAHRID010000009.1"/>
</dbReference>
<protein>
    <submittedName>
        <fullName evidence="3">Transporter substrate-binding domain-containing protein</fullName>
    </submittedName>
</protein>
<dbReference type="Proteomes" id="UP000704611">
    <property type="component" value="Unassembled WGS sequence"/>
</dbReference>
<feature type="domain" description="Solute-binding protein family 3/N-terminal" evidence="2">
    <location>
        <begin position="31"/>
        <end position="121"/>
    </location>
</feature>
<sequence>MKICTVLLLLLWSWFSQANTVFSVCYEGSGMAPFISAGSDDSQPEGFLVEMLNAAAAPLAIRLQYQQAPWLRCQKMVQNNQVNATLAMIWSPERALQYRFPDQQSGTEQSQRYLWRAEYPVFHSKDKGFTLAQYQPKFGISAPLGYIVEDWLQHQGWLSPYKFKQDEGFKMVAGGKLDGYSVERMIGSYHLQRLGLTDKIDVSDDNLLVKNWHIVFNPDSYAQNTQLIEQFWFNLIAARKNLEANYPYPQTTSQHTSQQ</sequence>
<keyword evidence="4" id="KW-1185">Reference proteome</keyword>
<evidence type="ECO:0000256" key="1">
    <source>
        <dbReference type="SAM" id="SignalP"/>
    </source>
</evidence>